<protein>
    <submittedName>
        <fullName evidence="1">Uncharacterized protein</fullName>
    </submittedName>
</protein>
<dbReference type="EMBL" id="CP046909">
    <property type="protein sequence ID" value="QGZ53529.1"/>
    <property type="molecule type" value="Genomic_DNA"/>
</dbReference>
<keyword evidence="2" id="KW-1185">Reference proteome</keyword>
<dbReference type="KEGG" id="pacp:FAZ97_00645"/>
<name>A0A7Z2J7R7_9BURK</name>
<evidence type="ECO:0000313" key="1">
    <source>
        <dbReference type="EMBL" id="QGZ53529.1"/>
    </source>
</evidence>
<organism evidence="1 2">
    <name type="scientific">Paraburkholderia acidiphila</name>
    <dbReference type="NCBI Taxonomy" id="2571747"/>
    <lineage>
        <taxon>Bacteria</taxon>
        <taxon>Pseudomonadati</taxon>
        <taxon>Pseudomonadota</taxon>
        <taxon>Betaproteobacteria</taxon>
        <taxon>Burkholderiales</taxon>
        <taxon>Burkholderiaceae</taxon>
        <taxon>Paraburkholderia</taxon>
    </lineage>
</organism>
<gene>
    <name evidence="1" type="ORF">FAZ97_00645</name>
</gene>
<dbReference type="Proteomes" id="UP000434209">
    <property type="component" value="Chromosome 1"/>
</dbReference>
<dbReference type="InterPro" id="IPR027417">
    <property type="entry name" value="P-loop_NTPase"/>
</dbReference>
<dbReference type="RefSeq" id="WP_158756716.1">
    <property type="nucleotide sequence ID" value="NZ_CP046909.1"/>
</dbReference>
<proteinExistence type="predicted"/>
<sequence length="215" mass="24464">MSTFQLGLKAVRRLCEDKNPLLWHKAKLSDVLFNGDYEMEVFGWVNHHVNSYKKLPAIETLISKFPELKDVPTPEPSKYYLDLLDNRFVYGQIDSANIESQGILAKDPKAVDAALARMRLCLDATTRQKLRMQIMDLGNEAPLMVLNEYHKINAKETLIDFGWPSLDTMVNTLMPGDVVSFVGRPASGKRLRTHTPDFSKKVLGKLMSRYHKVNA</sequence>
<reference evidence="1 2" key="1">
    <citation type="submission" date="2019-12" db="EMBL/GenBank/DDBJ databases">
        <title>Paraburkholderia acidiphila 7Q-K02 sp. nov and Paraburkholderia acidisoli DHF22 sp. nov., two strains isolated from forest soil.</title>
        <authorList>
            <person name="Gao Z."/>
            <person name="Qiu L."/>
        </authorList>
    </citation>
    <scope>NUCLEOTIDE SEQUENCE [LARGE SCALE GENOMIC DNA]</scope>
    <source>
        <strain evidence="1 2">7Q-K02</strain>
    </source>
</reference>
<dbReference type="AlphaFoldDB" id="A0A7Z2J7R7"/>
<dbReference type="Gene3D" id="3.40.50.300">
    <property type="entry name" value="P-loop containing nucleotide triphosphate hydrolases"/>
    <property type="match status" value="1"/>
</dbReference>
<dbReference type="OrthoDB" id="8478588at2"/>
<accession>A0A7Z2J7R7</accession>
<evidence type="ECO:0000313" key="2">
    <source>
        <dbReference type="Proteomes" id="UP000434209"/>
    </source>
</evidence>